<evidence type="ECO:0000256" key="1">
    <source>
        <dbReference type="SAM" id="MobiDB-lite"/>
    </source>
</evidence>
<name>A0A076G526_9CAUD</name>
<accession>A0A076G526</accession>
<dbReference type="Pfam" id="PF11775">
    <property type="entry name" value="CobT_C"/>
    <property type="match status" value="2"/>
</dbReference>
<feature type="compositionally biased region" description="Polar residues" evidence="1">
    <location>
        <begin position="226"/>
        <end position="235"/>
    </location>
</feature>
<dbReference type="InterPro" id="IPR036465">
    <property type="entry name" value="vWFA_dom_sf"/>
</dbReference>
<evidence type="ECO:0000313" key="4">
    <source>
        <dbReference type="Proteomes" id="UP000028661"/>
    </source>
</evidence>
<organism evidence="3 4">
    <name type="scientific">Vibrio phage ICP2_2011_A</name>
    <dbReference type="NCBI Taxonomy" id="1529057"/>
    <lineage>
        <taxon>Viruses</taxon>
        <taxon>Duplodnaviria</taxon>
        <taxon>Heunggongvirae</taxon>
        <taxon>Uroviricota</taxon>
        <taxon>Caudoviricetes</taxon>
        <taxon>Zobellviridae</taxon>
        <taxon>Icepovirus</taxon>
        <taxon>Icepovirus bengalense</taxon>
    </lineage>
</organism>
<dbReference type="InterPro" id="IPR025861">
    <property type="entry name" value="CobT_VWA_dom"/>
</dbReference>
<feature type="domain" description="VWFA" evidence="2">
    <location>
        <begin position="400"/>
        <end position="545"/>
    </location>
</feature>
<evidence type="ECO:0000313" key="3">
    <source>
        <dbReference type="EMBL" id="AII27085.1"/>
    </source>
</evidence>
<dbReference type="EMBL" id="KM224878">
    <property type="protein sequence ID" value="AII27085.1"/>
    <property type="molecule type" value="Genomic_DNA"/>
</dbReference>
<sequence length="580" mass="64367">MNLEVEAGRLLARVIAGDCGINLVMREDCTVPMTDGKTITMPVLRPEWDVHSATAQRWWAGLIHECYHHKGTNSLDFKLLRELKIDTNKFFGMVLNMVVDHNIEYKEYGKLAGADEWMDAFYSESYMKISSKFGSYPEESKGACALKALVAFDHTMRSQWSGIVNLHLEEGLTTELARTMFQTLMDKAQDLYLTKRDGGLPNLQVCNELMDLLDLREEKDGANSKAEGSSDSKSGQGEGKPSDGEGEGDEGEGAGSGSGTPREGEGEAGEGEVPQELIEMFYEDSGRTPDDCKRASGTNVKLTYDWDARDTSGYRMVTAEEFQPKHFAGRRRNNGVDNVLSHLNFTLSDKVRNILKVMSQVKWQGGHKRGKLHRKAVAKVTTGSDVIFRQKEQKVVLDTAVTVLLDSSGSMSGRSKYLHGMLACCMLNDALNKVGIPIEVLGFTQTYEGSNSYNQHLIHTPFGRRDTARDLVESMDGVDLANNDDGAAIMWAHSRLIRHKAKRKILIVLSDGSPACLQANSYAFTKQVVEEIEKKSPVEIYGIGIMDDNVKRIYSQSEVIRTPEQLESALLNVVKSKILG</sequence>
<proteinExistence type="predicted"/>
<dbReference type="PANTHER" id="PTHR41248:SF1">
    <property type="entry name" value="NORD PROTEIN"/>
    <property type="match status" value="1"/>
</dbReference>
<dbReference type="InterPro" id="IPR002035">
    <property type="entry name" value="VWF_A"/>
</dbReference>
<feature type="region of interest" description="Disordered" evidence="1">
    <location>
        <begin position="219"/>
        <end position="274"/>
    </location>
</feature>
<evidence type="ECO:0000259" key="2">
    <source>
        <dbReference type="PROSITE" id="PS50234"/>
    </source>
</evidence>
<dbReference type="InterPro" id="IPR051928">
    <property type="entry name" value="NorD/CobT"/>
</dbReference>
<dbReference type="PANTHER" id="PTHR41248">
    <property type="entry name" value="NORD PROTEIN"/>
    <property type="match status" value="1"/>
</dbReference>
<dbReference type="Gene3D" id="3.40.50.410">
    <property type="entry name" value="von Willebrand factor, type A domain"/>
    <property type="match status" value="1"/>
</dbReference>
<dbReference type="Proteomes" id="UP000028661">
    <property type="component" value="Segment"/>
</dbReference>
<gene>
    <name evidence="3" type="ORF">ICP22011A_0041</name>
</gene>
<reference evidence="4" key="1">
    <citation type="journal article" date="2014" name="Elife">
        <title>Evolutionary consequences of intra-patient phage predation on microbial populations.</title>
        <authorList>
            <person name="Seed K.D."/>
            <person name="Yen M."/>
            <person name="Shapiro B.J."/>
            <person name="Hilaire I.J."/>
            <person name="Charles R.C."/>
            <person name="Teng J.E."/>
            <person name="Ivers L.C."/>
            <person name="Boncy J."/>
            <person name="Harris J.B."/>
            <person name="Camilli A."/>
        </authorList>
    </citation>
    <scope>NUCLEOTIDE SEQUENCE [LARGE SCALE GENOMIC DNA]</scope>
</reference>
<dbReference type="SUPFAM" id="SSF53300">
    <property type="entry name" value="vWA-like"/>
    <property type="match status" value="1"/>
</dbReference>
<dbReference type="PROSITE" id="PS50234">
    <property type="entry name" value="VWFA"/>
    <property type="match status" value="1"/>
</dbReference>
<protein>
    <recommendedName>
        <fullName evidence="2">VWFA domain-containing protein</fullName>
    </recommendedName>
</protein>